<dbReference type="UniPathway" id="UPA00074">
    <property type="reaction ID" value="UER00133"/>
</dbReference>
<dbReference type="GO" id="GO:0003937">
    <property type="term" value="F:IMP cyclohydrolase activity"/>
    <property type="evidence" value="ECO:0007669"/>
    <property type="project" value="UniProtKB-UniRule"/>
</dbReference>
<comment type="domain">
    <text evidence="10">The IMP cyclohydrolase activity resides in the N-terminal region.</text>
</comment>
<keyword evidence="4 10" id="KW-0808">Transferase</keyword>
<dbReference type="FunFam" id="3.40.50.1380:FF:000001">
    <property type="entry name" value="Bifunctional purine biosynthesis protein PurH"/>
    <property type="match status" value="1"/>
</dbReference>
<evidence type="ECO:0000256" key="5">
    <source>
        <dbReference type="ARBA" id="ARBA00022755"/>
    </source>
</evidence>
<dbReference type="EC" id="3.5.4.10" evidence="10"/>
<dbReference type="OrthoDB" id="9802065at2"/>
<dbReference type="SUPFAM" id="SSF52335">
    <property type="entry name" value="Methylglyoxal synthase-like"/>
    <property type="match status" value="1"/>
</dbReference>
<dbReference type="InterPro" id="IPR011607">
    <property type="entry name" value="MGS-like_dom"/>
</dbReference>
<evidence type="ECO:0000256" key="4">
    <source>
        <dbReference type="ARBA" id="ARBA00022679"/>
    </source>
</evidence>
<evidence type="ECO:0000256" key="9">
    <source>
        <dbReference type="ARBA" id="ARBA00050687"/>
    </source>
</evidence>
<dbReference type="InterPro" id="IPR002695">
    <property type="entry name" value="PurH-like"/>
</dbReference>
<evidence type="ECO:0000313" key="12">
    <source>
        <dbReference type="EMBL" id="TCS91520.1"/>
    </source>
</evidence>
<evidence type="ECO:0000256" key="3">
    <source>
        <dbReference type="ARBA" id="ARBA00007667"/>
    </source>
</evidence>
<sequence length="510" mass="56944">MKRALISVYNKEGIVSFAKELSRLGWEIISTGGTYKVLNENGINVIDISEVTKFPEILDGRVKTLHPNIHGGILYKRDNIEHVDKLKELNIGSIDMVVNNLYPFEETVKKEGVSHKEIIENIDIGGPSMIRAAAKNYEYVTVIVDPNDYERVLDEIQQNGETSLETRRYLAMKVFQQTAYYDSLIANYFNKMESVEFPDILTLAFKDKQNLRYGENPHQKAAFYKEIDKLEGTVAGAIKLHGKELSFNNINDSNGALEILKEFDEPTVVAVKHANPCGIGSGENLLEAYKKAYECDTISIFGGILAANRKIDEEVAKLINEIFIEVVMAPSYTKKALAILTSKKNIRVLEVPEIEKKDYNSYDVKKVLGGILLQERDTKLLGEELKVVTNRKPTDKEMEDLLFGWKAVKGVKSNGVLLVKDKATIGIGLGEVNRIWAVENAIERAGDKAKCAVLASDGFFPFKDSVEALAKAGVTAIIQPGGSIRDEESIEEANKHDIAMVFTGIRHFKH</sequence>
<evidence type="ECO:0000256" key="7">
    <source>
        <dbReference type="ARBA" id="ARBA00023268"/>
    </source>
</evidence>
<dbReference type="CDD" id="cd01421">
    <property type="entry name" value="IMPCH"/>
    <property type="match status" value="1"/>
</dbReference>
<comment type="catalytic activity">
    <reaction evidence="9 10">
        <text>IMP + H2O = 5-formamido-1-(5-phospho-D-ribosyl)imidazole-4-carboxamide</text>
        <dbReference type="Rhea" id="RHEA:18445"/>
        <dbReference type="ChEBI" id="CHEBI:15377"/>
        <dbReference type="ChEBI" id="CHEBI:58053"/>
        <dbReference type="ChEBI" id="CHEBI:58467"/>
        <dbReference type="EC" id="3.5.4.10"/>
    </reaction>
</comment>
<evidence type="ECO:0000256" key="2">
    <source>
        <dbReference type="ARBA" id="ARBA00004954"/>
    </source>
</evidence>
<dbReference type="PROSITE" id="PS51855">
    <property type="entry name" value="MGS"/>
    <property type="match status" value="1"/>
</dbReference>
<dbReference type="Gene3D" id="3.40.140.20">
    <property type="match status" value="2"/>
</dbReference>
<dbReference type="HAMAP" id="MF_00139">
    <property type="entry name" value="PurH"/>
    <property type="match status" value="1"/>
</dbReference>
<evidence type="ECO:0000313" key="13">
    <source>
        <dbReference type="Proteomes" id="UP000294567"/>
    </source>
</evidence>
<feature type="domain" description="MGS-like" evidence="11">
    <location>
        <begin position="1"/>
        <end position="144"/>
    </location>
</feature>
<comment type="caution">
    <text evidence="12">The sequence shown here is derived from an EMBL/GenBank/DDBJ whole genome shotgun (WGS) entry which is preliminary data.</text>
</comment>
<dbReference type="GO" id="GO:0004643">
    <property type="term" value="F:phosphoribosylaminoimidazolecarboxamide formyltransferase activity"/>
    <property type="evidence" value="ECO:0007669"/>
    <property type="project" value="UniProtKB-UniRule"/>
</dbReference>
<dbReference type="AlphaFoldDB" id="A0A4V2UUL7"/>
<dbReference type="Pfam" id="PF02142">
    <property type="entry name" value="MGS"/>
    <property type="match status" value="1"/>
</dbReference>
<dbReference type="RefSeq" id="WP_132025197.1">
    <property type="nucleotide sequence ID" value="NZ_CP068564.1"/>
</dbReference>
<accession>A0A4V2UUL7</accession>
<keyword evidence="13" id="KW-1185">Reference proteome</keyword>
<dbReference type="InterPro" id="IPR016193">
    <property type="entry name" value="Cytidine_deaminase-like"/>
</dbReference>
<dbReference type="InterPro" id="IPR036914">
    <property type="entry name" value="MGS-like_dom_sf"/>
</dbReference>
<comment type="catalytic activity">
    <reaction evidence="8 10">
        <text>(6R)-10-formyltetrahydrofolate + 5-amino-1-(5-phospho-beta-D-ribosyl)imidazole-4-carboxamide = 5-formamido-1-(5-phospho-D-ribosyl)imidazole-4-carboxamide + (6S)-5,6,7,8-tetrahydrofolate</text>
        <dbReference type="Rhea" id="RHEA:22192"/>
        <dbReference type="ChEBI" id="CHEBI:57453"/>
        <dbReference type="ChEBI" id="CHEBI:58467"/>
        <dbReference type="ChEBI" id="CHEBI:58475"/>
        <dbReference type="ChEBI" id="CHEBI:195366"/>
        <dbReference type="EC" id="2.1.2.3"/>
    </reaction>
</comment>
<dbReference type="PIRSF" id="PIRSF000414">
    <property type="entry name" value="AICARFT_IMPCHas"/>
    <property type="match status" value="1"/>
</dbReference>
<dbReference type="Gene3D" id="3.40.50.1380">
    <property type="entry name" value="Methylglyoxal synthase-like domain"/>
    <property type="match status" value="1"/>
</dbReference>
<dbReference type="Proteomes" id="UP000294567">
    <property type="component" value="Unassembled WGS sequence"/>
</dbReference>
<dbReference type="NCBIfam" id="NF002049">
    <property type="entry name" value="PRK00881.1"/>
    <property type="match status" value="1"/>
</dbReference>
<dbReference type="EMBL" id="SMAE01000001">
    <property type="protein sequence ID" value="TCS91520.1"/>
    <property type="molecule type" value="Genomic_DNA"/>
</dbReference>
<dbReference type="InterPro" id="IPR024051">
    <property type="entry name" value="AICAR_Tfase_dup_dom_sf"/>
</dbReference>
<keyword evidence="7 10" id="KW-0511">Multifunctional enzyme</keyword>
<evidence type="ECO:0000256" key="10">
    <source>
        <dbReference type="HAMAP-Rule" id="MF_00139"/>
    </source>
</evidence>
<evidence type="ECO:0000256" key="6">
    <source>
        <dbReference type="ARBA" id="ARBA00022801"/>
    </source>
</evidence>
<dbReference type="FunFam" id="3.40.140.20:FF:000001">
    <property type="entry name" value="Bifunctional purine biosynthesis protein PurH"/>
    <property type="match status" value="1"/>
</dbReference>
<dbReference type="PANTHER" id="PTHR11692:SF0">
    <property type="entry name" value="BIFUNCTIONAL PURINE BIOSYNTHESIS PROTEIN ATIC"/>
    <property type="match status" value="1"/>
</dbReference>
<dbReference type="EC" id="2.1.2.3" evidence="10"/>
<dbReference type="SMART" id="SM00798">
    <property type="entry name" value="AICARFT_IMPCHas"/>
    <property type="match status" value="1"/>
</dbReference>
<proteinExistence type="inferred from homology"/>
<dbReference type="GO" id="GO:0006189">
    <property type="term" value="P:'de novo' IMP biosynthetic process"/>
    <property type="evidence" value="ECO:0007669"/>
    <property type="project" value="UniProtKB-UniRule"/>
</dbReference>
<dbReference type="FunFam" id="3.40.140.20:FF:000002">
    <property type="entry name" value="Bifunctional purine biosynthesis protein PurH"/>
    <property type="match status" value="1"/>
</dbReference>
<keyword evidence="5 10" id="KW-0658">Purine biosynthesis</keyword>
<dbReference type="Pfam" id="PF01808">
    <property type="entry name" value="AICARFT_IMPCHas"/>
    <property type="match status" value="1"/>
</dbReference>
<gene>
    <name evidence="10" type="primary">purH</name>
    <name evidence="12" type="ORF">EDD65_10118</name>
</gene>
<dbReference type="SMART" id="SM00851">
    <property type="entry name" value="MGS"/>
    <property type="match status" value="1"/>
</dbReference>
<keyword evidence="6 10" id="KW-0378">Hydrolase</keyword>
<reference evidence="12 13" key="1">
    <citation type="submission" date="2019-03" db="EMBL/GenBank/DDBJ databases">
        <title>Genomic Encyclopedia of Type Strains, Phase IV (KMG-IV): sequencing the most valuable type-strain genomes for metagenomic binning, comparative biology and taxonomic classification.</title>
        <authorList>
            <person name="Goeker M."/>
        </authorList>
    </citation>
    <scope>NUCLEOTIDE SEQUENCE [LARGE SCALE GENOMIC DNA]</scope>
    <source>
        <strain evidence="12 13">DSM 26752</strain>
    </source>
</reference>
<dbReference type="GO" id="GO:0005829">
    <property type="term" value="C:cytosol"/>
    <property type="evidence" value="ECO:0007669"/>
    <property type="project" value="TreeGrafter"/>
</dbReference>
<name>A0A4V2UUL7_9FIRM</name>
<dbReference type="NCBIfam" id="TIGR00355">
    <property type="entry name" value="purH"/>
    <property type="match status" value="1"/>
</dbReference>
<protein>
    <recommendedName>
        <fullName evidence="10">Bifunctional purine biosynthesis protein PurH</fullName>
    </recommendedName>
    <domain>
        <recommendedName>
            <fullName evidence="10">Phosphoribosylaminoimidazolecarboxamide formyltransferase</fullName>
            <ecNumber evidence="10">2.1.2.3</ecNumber>
        </recommendedName>
        <alternativeName>
            <fullName evidence="10">AICAR transformylase</fullName>
        </alternativeName>
    </domain>
    <domain>
        <recommendedName>
            <fullName evidence="10">IMP cyclohydrolase</fullName>
            <ecNumber evidence="10">3.5.4.10</ecNumber>
        </recommendedName>
        <alternativeName>
            <fullName evidence="10">ATIC</fullName>
        </alternativeName>
        <alternativeName>
            <fullName evidence="10">IMP synthase</fullName>
        </alternativeName>
        <alternativeName>
            <fullName evidence="10">Inosinicase</fullName>
        </alternativeName>
    </domain>
</protein>
<evidence type="ECO:0000256" key="8">
    <source>
        <dbReference type="ARBA" id="ARBA00050488"/>
    </source>
</evidence>
<dbReference type="SUPFAM" id="SSF53927">
    <property type="entry name" value="Cytidine deaminase-like"/>
    <property type="match status" value="1"/>
</dbReference>
<comment type="pathway">
    <text evidence="2 10">Purine metabolism; IMP biosynthesis via de novo pathway; 5-formamido-1-(5-phospho-D-ribosyl)imidazole-4-carboxamide from 5-amino-1-(5-phospho-D-ribosyl)imidazole-4-carboxamide (10-formyl THF route): step 1/1.</text>
</comment>
<evidence type="ECO:0000256" key="1">
    <source>
        <dbReference type="ARBA" id="ARBA00004844"/>
    </source>
</evidence>
<evidence type="ECO:0000259" key="11">
    <source>
        <dbReference type="PROSITE" id="PS51855"/>
    </source>
</evidence>
<comment type="similarity">
    <text evidence="3 10">Belongs to the PurH family.</text>
</comment>
<comment type="pathway">
    <text evidence="1 10">Purine metabolism; IMP biosynthesis via de novo pathway; IMP from 5-formamido-1-(5-phospho-D-ribosyl)imidazole-4-carboxamide: step 1/1.</text>
</comment>
<organism evidence="12 13">
    <name type="scientific">Keratinibaculum paraultunense</name>
    <dbReference type="NCBI Taxonomy" id="1278232"/>
    <lineage>
        <taxon>Bacteria</taxon>
        <taxon>Bacillati</taxon>
        <taxon>Bacillota</taxon>
        <taxon>Tissierellia</taxon>
        <taxon>Tissierellales</taxon>
        <taxon>Tepidimicrobiaceae</taxon>
        <taxon>Keratinibaculum</taxon>
    </lineage>
</organism>
<dbReference type="PANTHER" id="PTHR11692">
    <property type="entry name" value="BIFUNCTIONAL PURINE BIOSYNTHESIS PROTEIN PURH"/>
    <property type="match status" value="1"/>
</dbReference>